<dbReference type="STRING" id="133383.A0A1R0GY67"/>
<dbReference type="Proteomes" id="UP000187455">
    <property type="component" value="Unassembled WGS sequence"/>
</dbReference>
<protein>
    <submittedName>
        <fullName evidence="1">Uncharacterized protein</fullName>
    </submittedName>
</protein>
<organism evidence="1 2">
    <name type="scientific">Smittium mucronatum</name>
    <dbReference type="NCBI Taxonomy" id="133383"/>
    <lineage>
        <taxon>Eukaryota</taxon>
        <taxon>Fungi</taxon>
        <taxon>Fungi incertae sedis</taxon>
        <taxon>Zoopagomycota</taxon>
        <taxon>Kickxellomycotina</taxon>
        <taxon>Harpellomycetes</taxon>
        <taxon>Harpellales</taxon>
        <taxon>Legeriomycetaceae</taxon>
        <taxon>Smittium</taxon>
    </lineage>
</organism>
<keyword evidence="2" id="KW-1185">Reference proteome</keyword>
<evidence type="ECO:0000313" key="2">
    <source>
        <dbReference type="Proteomes" id="UP000187455"/>
    </source>
</evidence>
<dbReference type="OrthoDB" id="5583158at2759"/>
<proteinExistence type="predicted"/>
<sequence length="166" mass="18582">MSDLPVQVSAGQIFDAELSYSSLKSEKTNCSNNLRLPRSKAIKPRASSNKHTGLTTSIPNIPEFNGSTVGFSSYVIWVDNLFVNYPQLTDFNQNIMFVGSRKGEWRSWYDAEPDSSTVTWPALKDALLRQYGGNKSILNPLTTVSSMKLTAHLEFCTFIQRIRPAI</sequence>
<dbReference type="AlphaFoldDB" id="A0A1R0GY67"/>
<dbReference type="EMBL" id="LSSL01002129">
    <property type="protein sequence ID" value="OLY81829.1"/>
    <property type="molecule type" value="Genomic_DNA"/>
</dbReference>
<evidence type="ECO:0000313" key="1">
    <source>
        <dbReference type="EMBL" id="OLY81829.1"/>
    </source>
</evidence>
<reference evidence="1 2" key="1">
    <citation type="journal article" date="2016" name="Mol. Biol. Evol.">
        <title>Genome-Wide Survey of Gut Fungi (Harpellales) Reveals the First Horizontally Transferred Ubiquitin Gene from a Mosquito Host.</title>
        <authorList>
            <person name="Wang Y."/>
            <person name="White M.M."/>
            <person name="Kvist S."/>
            <person name="Moncalvo J.M."/>
        </authorList>
    </citation>
    <scope>NUCLEOTIDE SEQUENCE [LARGE SCALE GENOMIC DNA]</scope>
    <source>
        <strain evidence="1 2">ALG-7-W6</strain>
    </source>
</reference>
<accession>A0A1R0GY67</accession>
<name>A0A1R0GY67_9FUNG</name>
<gene>
    <name evidence="1" type="ORF">AYI68_g4067</name>
</gene>
<comment type="caution">
    <text evidence="1">The sequence shown here is derived from an EMBL/GenBank/DDBJ whole genome shotgun (WGS) entry which is preliminary data.</text>
</comment>